<evidence type="ECO:0000313" key="2">
    <source>
        <dbReference type="Proteomes" id="UP000324800"/>
    </source>
</evidence>
<name>A0A5J4TJ22_9EUKA</name>
<comment type="caution">
    <text evidence="1">The sequence shown here is derived from an EMBL/GenBank/DDBJ whole genome shotgun (WGS) entry which is preliminary data.</text>
</comment>
<dbReference type="Proteomes" id="UP000324800">
    <property type="component" value="Unassembled WGS sequence"/>
</dbReference>
<sequence length="201" mass="23675">SDKNMKFTLQIPNVGVGDSLRAIVHVGLESHKVLLSQNFTQRADNTDNRSYCFLQFHTLYDDAKTVLESYGEYILSFVESFYSRQTSINIFEDNNEIVDFRQIEHSLEIEQEKNRMLSIRMAALEEQIELRGRMLFRYQPFKDDGQFDPEQWVDGLVVEELGPNTKKMMDTMRIKLTEEITKQFGEKFGDDRKKLERQIKV</sequence>
<accession>A0A5J4TJ22</accession>
<dbReference type="EMBL" id="SNRW01030886">
    <property type="protein sequence ID" value="KAA6357760.1"/>
    <property type="molecule type" value="Genomic_DNA"/>
</dbReference>
<organism evidence="1 2">
    <name type="scientific">Streblomastix strix</name>
    <dbReference type="NCBI Taxonomy" id="222440"/>
    <lineage>
        <taxon>Eukaryota</taxon>
        <taxon>Metamonada</taxon>
        <taxon>Preaxostyla</taxon>
        <taxon>Oxymonadida</taxon>
        <taxon>Streblomastigidae</taxon>
        <taxon>Streblomastix</taxon>
    </lineage>
</organism>
<feature type="non-terminal residue" evidence="1">
    <location>
        <position position="1"/>
    </location>
</feature>
<dbReference type="AlphaFoldDB" id="A0A5J4TJ22"/>
<reference evidence="1 2" key="1">
    <citation type="submission" date="2019-03" db="EMBL/GenBank/DDBJ databases">
        <title>Single cell metagenomics reveals metabolic interactions within the superorganism composed of flagellate Streblomastix strix and complex community of Bacteroidetes bacteria on its surface.</title>
        <authorList>
            <person name="Treitli S.C."/>
            <person name="Kolisko M."/>
            <person name="Husnik F."/>
            <person name="Keeling P."/>
            <person name="Hampl V."/>
        </authorList>
    </citation>
    <scope>NUCLEOTIDE SEQUENCE [LARGE SCALE GENOMIC DNA]</scope>
    <source>
        <strain evidence="1">ST1C</strain>
    </source>
</reference>
<protein>
    <submittedName>
        <fullName evidence="1">Uncharacterized protein</fullName>
    </submittedName>
</protein>
<gene>
    <name evidence="1" type="ORF">EZS28_046713</name>
</gene>
<proteinExistence type="predicted"/>
<evidence type="ECO:0000313" key="1">
    <source>
        <dbReference type="EMBL" id="KAA6357760.1"/>
    </source>
</evidence>